<name>A0A2A4I252_9SPHN</name>
<dbReference type="GO" id="GO:0016020">
    <property type="term" value="C:membrane"/>
    <property type="evidence" value="ECO:0007669"/>
    <property type="project" value="UniProtKB-SubCell"/>
</dbReference>
<evidence type="ECO:0000256" key="6">
    <source>
        <dbReference type="ARBA" id="ARBA00022989"/>
    </source>
</evidence>
<keyword evidence="6 8" id="KW-1133">Transmembrane helix</keyword>
<evidence type="ECO:0000256" key="4">
    <source>
        <dbReference type="ARBA" id="ARBA00019078"/>
    </source>
</evidence>
<evidence type="ECO:0000256" key="7">
    <source>
        <dbReference type="ARBA" id="ARBA00023136"/>
    </source>
</evidence>
<protein>
    <recommendedName>
        <fullName evidence="4">Methylamine utilization protein MauE</fullName>
    </recommendedName>
</protein>
<reference evidence="10 11" key="1">
    <citation type="submission" date="2017-09" db="EMBL/GenBank/DDBJ databases">
        <title>Sphingomonas ginsenosidimutans KACC 14949, whole genome shotgun sequence.</title>
        <authorList>
            <person name="Feng G."/>
            <person name="Zhu H."/>
        </authorList>
    </citation>
    <scope>NUCLEOTIDE SEQUENCE [LARGE SCALE GENOMIC DNA]</scope>
    <source>
        <strain evidence="10 11">KACC 14949</strain>
    </source>
</reference>
<comment type="function">
    <text evidence="1">May be specifically involved in the processing, transport, and/or maturation of the MADH beta-subunit.</text>
</comment>
<keyword evidence="11" id="KW-1185">Reference proteome</keyword>
<evidence type="ECO:0000256" key="8">
    <source>
        <dbReference type="SAM" id="Phobius"/>
    </source>
</evidence>
<evidence type="ECO:0000256" key="3">
    <source>
        <dbReference type="ARBA" id="ARBA00004856"/>
    </source>
</evidence>
<dbReference type="Proteomes" id="UP000218784">
    <property type="component" value="Unassembled WGS sequence"/>
</dbReference>
<evidence type="ECO:0000313" key="10">
    <source>
        <dbReference type="EMBL" id="PCG09998.1"/>
    </source>
</evidence>
<dbReference type="Pfam" id="PF07291">
    <property type="entry name" value="MauE"/>
    <property type="match status" value="1"/>
</dbReference>
<dbReference type="RefSeq" id="WP_096609483.1">
    <property type="nucleotide sequence ID" value="NZ_NWVD01000001.1"/>
</dbReference>
<dbReference type="InterPro" id="IPR009908">
    <property type="entry name" value="Methylamine_util_MauE"/>
</dbReference>
<organism evidence="10 11">
    <name type="scientific">Sphingomonas ginsenosidimutans</name>
    <dbReference type="NCBI Taxonomy" id="862134"/>
    <lineage>
        <taxon>Bacteria</taxon>
        <taxon>Pseudomonadati</taxon>
        <taxon>Pseudomonadota</taxon>
        <taxon>Alphaproteobacteria</taxon>
        <taxon>Sphingomonadales</taxon>
        <taxon>Sphingomonadaceae</taxon>
        <taxon>Sphingomonas</taxon>
    </lineage>
</organism>
<evidence type="ECO:0000256" key="2">
    <source>
        <dbReference type="ARBA" id="ARBA00004141"/>
    </source>
</evidence>
<dbReference type="GO" id="GO:0030416">
    <property type="term" value="P:methylamine metabolic process"/>
    <property type="evidence" value="ECO:0007669"/>
    <property type="project" value="InterPro"/>
</dbReference>
<feature type="transmembrane region" description="Helical" evidence="8">
    <location>
        <begin position="143"/>
        <end position="163"/>
    </location>
</feature>
<dbReference type="UniPathway" id="UPA00895"/>
<feature type="transmembrane region" description="Helical" evidence="8">
    <location>
        <begin position="120"/>
        <end position="137"/>
    </location>
</feature>
<evidence type="ECO:0000256" key="5">
    <source>
        <dbReference type="ARBA" id="ARBA00022692"/>
    </source>
</evidence>
<feature type="domain" description="Methylamine utilisation protein MauE" evidence="9">
    <location>
        <begin position="9"/>
        <end position="133"/>
    </location>
</feature>
<feature type="transmembrane region" description="Helical" evidence="8">
    <location>
        <begin position="76"/>
        <end position="94"/>
    </location>
</feature>
<accession>A0A2A4I252</accession>
<sequence length="179" mass="18015">MAGADGLAIAGLAASIGVGLIFAAAGIGKLRHAALMDGVVANYRLLPPALVVPVARILPYAELAIAAGLLSGIRPWPQWVAAALLALFGAAMAVNIRRGRTHIDCGCGLSALRQPLDRRLVARNLVLAAALLPAALAGRVDGAAGVVVAGAGGAALFLFYLVFNAIGALSRRPATALGR</sequence>
<feature type="transmembrane region" description="Helical" evidence="8">
    <location>
        <begin position="6"/>
        <end position="28"/>
    </location>
</feature>
<evidence type="ECO:0000259" key="9">
    <source>
        <dbReference type="Pfam" id="PF07291"/>
    </source>
</evidence>
<keyword evidence="7 8" id="KW-0472">Membrane</keyword>
<proteinExistence type="predicted"/>
<dbReference type="AlphaFoldDB" id="A0A2A4I252"/>
<dbReference type="EMBL" id="NWVD01000001">
    <property type="protein sequence ID" value="PCG09998.1"/>
    <property type="molecule type" value="Genomic_DNA"/>
</dbReference>
<comment type="pathway">
    <text evidence="3">One-carbon metabolism; methylamine degradation.</text>
</comment>
<evidence type="ECO:0000256" key="1">
    <source>
        <dbReference type="ARBA" id="ARBA00003475"/>
    </source>
</evidence>
<evidence type="ECO:0000313" key="11">
    <source>
        <dbReference type="Proteomes" id="UP000218784"/>
    </source>
</evidence>
<gene>
    <name evidence="10" type="ORF">COA17_00550</name>
</gene>
<comment type="subcellular location">
    <subcellularLocation>
        <location evidence="2">Membrane</location>
        <topology evidence="2">Multi-pass membrane protein</topology>
    </subcellularLocation>
</comment>
<keyword evidence="5 8" id="KW-0812">Transmembrane</keyword>
<comment type="caution">
    <text evidence="10">The sequence shown here is derived from an EMBL/GenBank/DDBJ whole genome shotgun (WGS) entry which is preliminary data.</text>
</comment>